<keyword evidence="4 6" id="KW-0233">DNA recombination</keyword>
<dbReference type="GO" id="GO:0009378">
    <property type="term" value="F:four-way junction helicase activity"/>
    <property type="evidence" value="ECO:0007669"/>
    <property type="project" value="InterPro"/>
</dbReference>
<dbReference type="CDD" id="cd14332">
    <property type="entry name" value="UBA_RuvA_C"/>
    <property type="match status" value="1"/>
</dbReference>
<keyword evidence="1 6" id="KW-0963">Cytoplasm</keyword>
<keyword evidence="8" id="KW-0347">Helicase</keyword>
<evidence type="ECO:0000256" key="3">
    <source>
        <dbReference type="ARBA" id="ARBA00023125"/>
    </source>
</evidence>
<dbReference type="InterPro" id="IPR003583">
    <property type="entry name" value="Hlx-hairpin-Hlx_DNA-bd_motif"/>
</dbReference>
<dbReference type="Gene3D" id="2.40.50.140">
    <property type="entry name" value="Nucleic acid-binding proteins"/>
    <property type="match status" value="1"/>
</dbReference>
<dbReference type="SUPFAM" id="SSF47781">
    <property type="entry name" value="RuvA domain 2-like"/>
    <property type="match status" value="1"/>
</dbReference>
<dbReference type="Gene3D" id="1.10.150.20">
    <property type="entry name" value="5' to 3' exonuclease, C-terminal subdomain"/>
    <property type="match status" value="1"/>
</dbReference>
<accession>A0A1F5NQQ1</accession>
<dbReference type="GO" id="GO:0005737">
    <property type="term" value="C:cytoplasm"/>
    <property type="evidence" value="ECO:0007669"/>
    <property type="project" value="UniProtKB-SubCell"/>
</dbReference>
<evidence type="ECO:0000313" key="9">
    <source>
        <dbReference type="Proteomes" id="UP000176233"/>
    </source>
</evidence>
<feature type="domain" description="Helix-hairpin-helix DNA-binding motif class 1" evidence="7">
    <location>
        <begin position="107"/>
        <end position="126"/>
    </location>
</feature>
<dbReference type="AlphaFoldDB" id="A0A1F5NQQ1"/>
<feature type="domain" description="Helix-hairpin-helix DNA-binding motif class 1" evidence="7">
    <location>
        <begin position="72"/>
        <end position="91"/>
    </location>
</feature>
<reference evidence="8 9" key="1">
    <citation type="journal article" date="2016" name="Nat. Commun.">
        <title>Thousands of microbial genomes shed light on interconnected biogeochemical processes in an aquifer system.</title>
        <authorList>
            <person name="Anantharaman K."/>
            <person name="Brown C.T."/>
            <person name="Hug L.A."/>
            <person name="Sharon I."/>
            <person name="Castelle C.J."/>
            <person name="Probst A.J."/>
            <person name="Thomas B.C."/>
            <person name="Singh A."/>
            <person name="Wilkins M.J."/>
            <person name="Karaoz U."/>
            <person name="Brodie E.L."/>
            <person name="Williams K.H."/>
            <person name="Hubbard S.S."/>
            <person name="Banfield J.F."/>
        </authorList>
    </citation>
    <scope>NUCLEOTIDE SEQUENCE [LARGE SCALE GENOMIC DNA]</scope>
</reference>
<comment type="function">
    <text evidence="6">The RuvA-RuvB-RuvC complex processes Holliday junction (HJ) DNA during genetic recombination and DNA repair, while the RuvA-RuvB complex plays an important role in the rescue of blocked DNA replication forks via replication fork reversal (RFR). RuvA specifically binds to HJ cruciform DNA, conferring on it an open structure. The RuvB hexamer acts as an ATP-dependent pump, pulling dsDNA into and through the RuvAB complex. HJ branch migration allows RuvC to scan DNA until it finds its consensus sequence, where it cleaves and resolves the cruciform DNA.</text>
</comment>
<dbReference type="GO" id="GO:0009379">
    <property type="term" value="C:Holliday junction helicase complex"/>
    <property type="evidence" value="ECO:0007669"/>
    <property type="project" value="InterPro"/>
</dbReference>
<dbReference type="SUPFAM" id="SSF46929">
    <property type="entry name" value="DNA helicase RuvA subunit, C-terminal domain"/>
    <property type="match status" value="1"/>
</dbReference>
<dbReference type="EMBL" id="MFEJ01000023">
    <property type="protein sequence ID" value="OGE80011.1"/>
    <property type="molecule type" value="Genomic_DNA"/>
</dbReference>
<dbReference type="GO" id="GO:0000400">
    <property type="term" value="F:four-way junction DNA binding"/>
    <property type="evidence" value="ECO:0007669"/>
    <property type="project" value="UniProtKB-UniRule"/>
</dbReference>
<dbReference type="GO" id="GO:0006281">
    <property type="term" value="P:DNA repair"/>
    <property type="evidence" value="ECO:0007669"/>
    <property type="project" value="UniProtKB-UniRule"/>
</dbReference>
<dbReference type="InterPro" id="IPR012340">
    <property type="entry name" value="NA-bd_OB-fold"/>
</dbReference>
<keyword evidence="8" id="KW-0547">Nucleotide-binding</keyword>
<dbReference type="NCBIfam" id="TIGR00084">
    <property type="entry name" value="ruvA"/>
    <property type="match status" value="1"/>
</dbReference>
<evidence type="ECO:0000313" key="8">
    <source>
        <dbReference type="EMBL" id="OGE80011.1"/>
    </source>
</evidence>
<dbReference type="Pfam" id="PF14520">
    <property type="entry name" value="HHH_5"/>
    <property type="match status" value="1"/>
</dbReference>
<dbReference type="HAMAP" id="MF_00031">
    <property type="entry name" value="DNA_HJ_migration_RuvA"/>
    <property type="match status" value="1"/>
</dbReference>
<dbReference type="SMART" id="SM00278">
    <property type="entry name" value="HhH1"/>
    <property type="match status" value="2"/>
</dbReference>
<keyword evidence="5 6" id="KW-0234">DNA repair</keyword>
<dbReference type="InterPro" id="IPR013849">
    <property type="entry name" value="DNA_helicase_Holl-junc_RuvA_I"/>
</dbReference>
<evidence type="ECO:0000256" key="1">
    <source>
        <dbReference type="ARBA" id="ARBA00022490"/>
    </source>
</evidence>
<feature type="region of interest" description="Domain III" evidence="6">
    <location>
        <begin position="145"/>
        <end position="188"/>
    </location>
</feature>
<dbReference type="GO" id="GO:0006310">
    <property type="term" value="P:DNA recombination"/>
    <property type="evidence" value="ECO:0007669"/>
    <property type="project" value="UniProtKB-UniRule"/>
</dbReference>
<dbReference type="InterPro" id="IPR011114">
    <property type="entry name" value="RuvA_C"/>
</dbReference>
<keyword evidence="3 6" id="KW-0238">DNA-binding</keyword>
<comment type="caution">
    <text evidence="6">Lacks conserved residue(s) required for the propagation of feature annotation.</text>
</comment>
<dbReference type="InterPro" id="IPR036267">
    <property type="entry name" value="RuvA_C_sf"/>
</dbReference>
<dbReference type="Proteomes" id="UP000176233">
    <property type="component" value="Unassembled WGS sequence"/>
</dbReference>
<organism evidence="8 9">
    <name type="scientific">Candidatus Doudnabacteria bacterium RIFCSPHIGHO2_01_FULL_45_18</name>
    <dbReference type="NCBI Taxonomy" id="1817823"/>
    <lineage>
        <taxon>Bacteria</taxon>
        <taxon>Candidatus Doudnaibacteriota</taxon>
    </lineage>
</organism>
<keyword evidence="2 6" id="KW-0227">DNA damage</keyword>
<evidence type="ECO:0000256" key="4">
    <source>
        <dbReference type="ARBA" id="ARBA00023172"/>
    </source>
</evidence>
<evidence type="ECO:0000259" key="7">
    <source>
        <dbReference type="SMART" id="SM00278"/>
    </source>
</evidence>
<protein>
    <recommendedName>
        <fullName evidence="6">Holliday junction branch migration complex subunit RuvA</fullName>
    </recommendedName>
</protein>
<dbReference type="SUPFAM" id="SSF50249">
    <property type="entry name" value="Nucleic acid-binding proteins"/>
    <property type="match status" value="1"/>
</dbReference>
<comment type="similarity">
    <text evidence="6">Belongs to the RuvA family.</text>
</comment>
<dbReference type="Gene3D" id="1.10.8.10">
    <property type="entry name" value="DNA helicase RuvA subunit, C-terminal domain"/>
    <property type="match status" value="1"/>
</dbReference>
<dbReference type="GO" id="GO:0048476">
    <property type="term" value="C:Holliday junction resolvase complex"/>
    <property type="evidence" value="ECO:0007669"/>
    <property type="project" value="UniProtKB-UniRule"/>
</dbReference>
<comment type="subcellular location">
    <subcellularLocation>
        <location evidence="6">Cytoplasm</location>
    </subcellularLocation>
</comment>
<evidence type="ECO:0000256" key="6">
    <source>
        <dbReference type="HAMAP-Rule" id="MF_00031"/>
    </source>
</evidence>
<dbReference type="Pfam" id="PF07499">
    <property type="entry name" value="RuvA_C"/>
    <property type="match status" value="1"/>
</dbReference>
<comment type="domain">
    <text evidence="6">Has three domains with a flexible linker between the domains II and III and assumes an 'L' shape. Domain III is highly mobile and contacts RuvB.</text>
</comment>
<comment type="subunit">
    <text evidence="6">Homotetramer. Forms an RuvA(8)-RuvB(12)-Holliday junction (HJ) complex. HJ DNA is sandwiched between 2 RuvA tetramers; dsDNA enters through RuvA and exits via RuvB. An RuvB hexamer assembles on each DNA strand where it exits the tetramer. Each RuvB hexamer is contacted by two RuvA subunits (via domain III) on 2 adjacent RuvB subunits; this complex drives branch migration. In the full resolvosome a probable DNA-RuvA(4)-RuvB(12)-RuvC(2) complex forms which resolves the HJ.</text>
</comment>
<gene>
    <name evidence="6" type="primary">ruvA</name>
    <name evidence="8" type="ORF">A2660_02870</name>
</gene>
<evidence type="ECO:0000256" key="5">
    <source>
        <dbReference type="ARBA" id="ARBA00023204"/>
    </source>
</evidence>
<dbReference type="GO" id="GO:0005524">
    <property type="term" value="F:ATP binding"/>
    <property type="evidence" value="ECO:0007669"/>
    <property type="project" value="InterPro"/>
</dbReference>
<sequence>MIGSIKGKISHKSSNYIIVETNGIGYKVFLPQVFFLTLKPNQDVSLVTHTYVREDQLTLYGFQTLPDLEFFELLLTVSGVGPKSALGIMSLSGLEMIKSAIVSGDAGVFTKVSGIGRKTAERVIVELKEKLKDETDSTPVAREHSDAMDALIALGYNQQQAREALQSVPKNVANLQEKVKIALKALSK</sequence>
<keyword evidence="8" id="KW-0067">ATP-binding</keyword>
<name>A0A1F5NQQ1_9BACT</name>
<dbReference type="InterPro" id="IPR000085">
    <property type="entry name" value="RuvA"/>
</dbReference>
<dbReference type="InterPro" id="IPR010994">
    <property type="entry name" value="RuvA_2-like"/>
</dbReference>
<proteinExistence type="inferred from homology"/>
<evidence type="ECO:0000256" key="2">
    <source>
        <dbReference type="ARBA" id="ARBA00022763"/>
    </source>
</evidence>
<comment type="caution">
    <text evidence="8">The sequence shown here is derived from an EMBL/GenBank/DDBJ whole genome shotgun (WGS) entry which is preliminary data.</text>
</comment>
<dbReference type="Pfam" id="PF01330">
    <property type="entry name" value="RuvA_N"/>
    <property type="match status" value="1"/>
</dbReference>
<keyword evidence="8" id="KW-0378">Hydrolase</keyword>